<keyword evidence="3" id="KW-1185">Reference proteome</keyword>
<keyword evidence="2" id="KW-0540">Nuclease</keyword>
<gene>
    <name evidence="2" type="primary">smrA</name>
    <name evidence="2" type="ORF">E4656_09275</name>
</gene>
<accession>A0A4Z0WE81</accession>
<keyword evidence="2" id="KW-0255">Endonuclease</keyword>
<dbReference type="GO" id="GO:0004520">
    <property type="term" value="F:DNA endonuclease activity"/>
    <property type="evidence" value="ECO:0007669"/>
    <property type="project" value="TreeGrafter"/>
</dbReference>
<proteinExistence type="predicted"/>
<evidence type="ECO:0000313" key="2">
    <source>
        <dbReference type="EMBL" id="TGG93241.1"/>
    </source>
</evidence>
<dbReference type="Gene3D" id="3.30.1370.110">
    <property type="match status" value="1"/>
</dbReference>
<dbReference type="SUPFAM" id="SSF160443">
    <property type="entry name" value="SMR domain-like"/>
    <property type="match status" value="1"/>
</dbReference>
<dbReference type="Pfam" id="PF01713">
    <property type="entry name" value="Smr"/>
    <property type="match status" value="1"/>
</dbReference>
<protein>
    <submittedName>
        <fullName evidence="2">DNA endonuclease SmrA</fullName>
    </submittedName>
</protein>
<feature type="domain" description="Smr" evidence="1">
    <location>
        <begin position="98"/>
        <end position="178"/>
    </location>
</feature>
<keyword evidence="2" id="KW-0378">Hydrolase</keyword>
<dbReference type="PANTHER" id="PTHR35562">
    <property type="entry name" value="DNA ENDONUCLEASE SMRA-RELATED"/>
    <property type="match status" value="1"/>
</dbReference>
<dbReference type="SMART" id="SM00463">
    <property type="entry name" value="SMR"/>
    <property type="match status" value="1"/>
</dbReference>
<dbReference type="PROSITE" id="PS50828">
    <property type="entry name" value="SMR"/>
    <property type="match status" value="1"/>
</dbReference>
<dbReference type="Proteomes" id="UP000297475">
    <property type="component" value="Unassembled WGS sequence"/>
</dbReference>
<dbReference type="InterPro" id="IPR036063">
    <property type="entry name" value="Smr_dom_sf"/>
</dbReference>
<comment type="caution">
    <text evidence="2">The sequence shown here is derived from an EMBL/GenBank/DDBJ whole genome shotgun (WGS) entry which is preliminary data.</text>
</comment>
<dbReference type="NCBIfam" id="NF033154">
    <property type="entry name" value="endonuc_SmrA"/>
    <property type="match status" value="1"/>
</dbReference>
<dbReference type="OrthoDB" id="9808881at2"/>
<evidence type="ECO:0000313" key="3">
    <source>
        <dbReference type="Proteomes" id="UP000297475"/>
    </source>
</evidence>
<dbReference type="InterPro" id="IPR002625">
    <property type="entry name" value="Smr_dom"/>
</dbReference>
<dbReference type="InterPro" id="IPR047688">
    <property type="entry name" value="Endonuc_SmrA"/>
</dbReference>
<organism evidence="2 3">
    <name type="scientific">Natronospirillum operosum</name>
    <dbReference type="NCBI Taxonomy" id="2759953"/>
    <lineage>
        <taxon>Bacteria</taxon>
        <taxon>Pseudomonadati</taxon>
        <taxon>Pseudomonadota</taxon>
        <taxon>Gammaproteobacteria</taxon>
        <taxon>Oceanospirillales</taxon>
        <taxon>Natronospirillaceae</taxon>
        <taxon>Natronospirillum</taxon>
    </lineage>
</organism>
<name>A0A4Z0WE81_9GAMM</name>
<dbReference type="AlphaFoldDB" id="A0A4Z0WE81"/>
<sequence length="194" mass="22372">MSEQDEDDLFAQEMAGVRRLRAEPTVRLQRQPAPETDAALARRRAAAERDQQVTVDGLSETHIEWVQPTDVLSWRAAGVAHGVFRRLKQGDYILDARLDLHRHTVEQARRALIRFILDCQTYDVRAAIVLHGKGERGERKAVIKSYTHHWLQRIPEVLAFHSAQPRHGGAGALYVLIKKSEKKKQENRERYRNQ</sequence>
<dbReference type="PANTHER" id="PTHR35562:SF2">
    <property type="entry name" value="DNA ENDONUCLEASE SMRA-RELATED"/>
    <property type="match status" value="1"/>
</dbReference>
<dbReference type="RefSeq" id="WP_135482951.1">
    <property type="nucleotide sequence ID" value="NZ_SRMF01000003.1"/>
</dbReference>
<dbReference type="EMBL" id="SRMF01000003">
    <property type="protein sequence ID" value="TGG93241.1"/>
    <property type="molecule type" value="Genomic_DNA"/>
</dbReference>
<evidence type="ECO:0000259" key="1">
    <source>
        <dbReference type="PROSITE" id="PS50828"/>
    </source>
</evidence>
<reference evidence="2 3" key="1">
    <citation type="submission" date="2019-04" db="EMBL/GenBank/DDBJ databases">
        <title>Natronospirillum operosus gen. nov., sp. nov., a haloalkaliphilic satellite isolated from decaying biomass of laboratory culture of cyanobacterium Geitlerinema sp. and proposal of Natronospirillaceae fam. nov. and Saccharospirillaceae fam. nov.</title>
        <authorList>
            <person name="Kevbrin V."/>
            <person name="Boltyanskaya Y."/>
            <person name="Koziaeva V."/>
            <person name="Grouzdev D.S."/>
            <person name="Park M."/>
            <person name="Cho J."/>
        </authorList>
    </citation>
    <scope>NUCLEOTIDE SEQUENCE [LARGE SCALE GENOMIC DNA]</scope>
    <source>
        <strain evidence="2 3">G-116</strain>
    </source>
</reference>